<evidence type="ECO:0000256" key="6">
    <source>
        <dbReference type="ARBA" id="ARBA00023239"/>
    </source>
</evidence>
<feature type="binding site" evidence="9 11">
    <location>
        <position position="118"/>
    </location>
    <ligand>
        <name>substrate</name>
    </ligand>
</feature>
<dbReference type="PANTHER" id="PTHR32119">
    <property type="entry name" value="OROTIDINE 5'-PHOSPHATE DECARBOXYLASE"/>
    <property type="match status" value="1"/>
</dbReference>
<evidence type="ECO:0000313" key="14">
    <source>
        <dbReference type="EMBL" id="HCS93757.1"/>
    </source>
</evidence>
<feature type="binding site" evidence="9 11">
    <location>
        <position position="210"/>
    </location>
    <ligand>
        <name>substrate</name>
    </ligand>
</feature>
<dbReference type="PROSITE" id="PS00156">
    <property type="entry name" value="OMPDECASE"/>
    <property type="match status" value="1"/>
</dbReference>
<dbReference type="SUPFAM" id="SSF51366">
    <property type="entry name" value="Ribulose-phoshate binding barrel"/>
    <property type="match status" value="1"/>
</dbReference>
<dbReference type="PANTHER" id="PTHR32119:SF2">
    <property type="entry name" value="OROTIDINE 5'-PHOSPHATE DECARBOXYLASE"/>
    <property type="match status" value="1"/>
</dbReference>
<dbReference type="InterPro" id="IPR014732">
    <property type="entry name" value="OMPdecase"/>
</dbReference>
<comment type="catalytic activity">
    <reaction evidence="7 9 12">
        <text>orotidine 5'-phosphate + H(+) = UMP + CO2</text>
        <dbReference type="Rhea" id="RHEA:11596"/>
        <dbReference type="ChEBI" id="CHEBI:15378"/>
        <dbReference type="ChEBI" id="CHEBI:16526"/>
        <dbReference type="ChEBI" id="CHEBI:57538"/>
        <dbReference type="ChEBI" id="CHEBI:57865"/>
        <dbReference type="EC" id="4.1.1.23"/>
    </reaction>
</comment>
<evidence type="ECO:0000259" key="13">
    <source>
        <dbReference type="SMART" id="SM00934"/>
    </source>
</evidence>
<name>A0A3D4S4M2_9ENTE</name>
<evidence type="ECO:0000256" key="1">
    <source>
        <dbReference type="ARBA" id="ARBA00002356"/>
    </source>
</evidence>
<dbReference type="NCBIfam" id="NF001273">
    <property type="entry name" value="PRK00230.1"/>
    <property type="match status" value="1"/>
</dbReference>
<feature type="binding site" evidence="9 11">
    <location>
        <position position="209"/>
    </location>
    <ligand>
        <name>substrate</name>
    </ligand>
</feature>
<feature type="domain" description="Orotidine 5'-phosphate decarboxylase" evidence="13">
    <location>
        <begin position="4"/>
        <end position="225"/>
    </location>
</feature>
<dbReference type="AlphaFoldDB" id="A0A3D4S4M2"/>
<feature type="binding site" evidence="9 11">
    <location>
        <position position="180"/>
    </location>
    <ligand>
        <name>substrate</name>
    </ligand>
</feature>
<dbReference type="EMBL" id="DQHO01000022">
    <property type="protein sequence ID" value="HCS93757.1"/>
    <property type="molecule type" value="Genomic_DNA"/>
</dbReference>
<evidence type="ECO:0000256" key="11">
    <source>
        <dbReference type="PIRSR" id="PIRSR614732-2"/>
    </source>
</evidence>
<feature type="binding site" evidence="9 11">
    <location>
        <position position="189"/>
    </location>
    <ligand>
        <name>substrate</name>
    </ligand>
</feature>
<dbReference type="InterPro" id="IPR011060">
    <property type="entry name" value="RibuloseP-bd_barrel"/>
</dbReference>
<keyword evidence="4 9" id="KW-0210">Decarboxylase</keyword>
<feature type="active site" description="For OMPdecase activity" evidence="10">
    <location>
        <position position="61"/>
    </location>
</feature>
<dbReference type="Pfam" id="PF00215">
    <property type="entry name" value="OMPdecase"/>
    <property type="match status" value="1"/>
</dbReference>
<gene>
    <name evidence="9" type="primary">pyrF</name>
    <name evidence="14" type="ORF">DIW15_03480</name>
</gene>
<evidence type="ECO:0000256" key="12">
    <source>
        <dbReference type="RuleBase" id="RU000512"/>
    </source>
</evidence>
<evidence type="ECO:0000256" key="9">
    <source>
        <dbReference type="HAMAP-Rule" id="MF_01200"/>
    </source>
</evidence>
<comment type="caution">
    <text evidence="14">The sequence shown here is derived from an EMBL/GenBank/DDBJ whole genome shotgun (WGS) entry which is preliminary data.</text>
</comment>
<comment type="subunit">
    <text evidence="3 9">Homodimer.</text>
</comment>
<accession>A0A3D4S4M2</accession>
<protein>
    <recommendedName>
        <fullName evidence="9">Orotidine 5'-phosphate decarboxylase</fullName>
        <ecNumber evidence="9">4.1.1.23</ecNumber>
    </recommendedName>
    <alternativeName>
        <fullName evidence="9">OMP decarboxylase</fullName>
        <shortName evidence="9">OMPDCase</shortName>
        <shortName evidence="9">OMPdecase</shortName>
    </alternativeName>
</protein>
<feature type="binding site" evidence="9">
    <location>
        <begin position="59"/>
        <end position="68"/>
    </location>
    <ligand>
        <name>substrate</name>
    </ligand>
</feature>
<evidence type="ECO:0000256" key="5">
    <source>
        <dbReference type="ARBA" id="ARBA00022975"/>
    </source>
</evidence>
<feature type="binding site" evidence="9 11">
    <location>
        <position position="32"/>
    </location>
    <ligand>
        <name>substrate</name>
    </ligand>
</feature>
<keyword evidence="5 9" id="KW-0665">Pyrimidine biosynthesis</keyword>
<evidence type="ECO:0000256" key="2">
    <source>
        <dbReference type="ARBA" id="ARBA00004861"/>
    </source>
</evidence>
<dbReference type="GO" id="GO:0006207">
    <property type="term" value="P:'de novo' pyrimidine nucleobase biosynthetic process"/>
    <property type="evidence" value="ECO:0007669"/>
    <property type="project" value="InterPro"/>
</dbReference>
<comment type="similarity">
    <text evidence="8 9">Belongs to the OMP decarboxylase family. Type 1 subfamily.</text>
</comment>
<dbReference type="GO" id="GO:0005829">
    <property type="term" value="C:cytosol"/>
    <property type="evidence" value="ECO:0007669"/>
    <property type="project" value="TreeGrafter"/>
</dbReference>
<sequence length="235" mass="25682">MEKKCYIALDFVTTEEAIDFLDLFHDDLPPVKIGMSLFYRGGLGFVEELCQKGYDIFLDLKSHDIPNTVYLGVSQLSQFPIDLLTVHALGGSDMIKAAVSGSKEAPYHPKILAITQLTSTTQEQLTNEQGINESLNDSVSRLAKLAYSAGADGTVSAVDEVPRIKAVTEKNFLCVTPGIRFEGGAHQDQKRVATPAQAFKNGADHLVVGRPIIHSEDPVSSYHQVIKCLEGVDYK</sequence>
<evidence type="ECO:0000256" key="8">
    <source>
        <dbReference type="ARBA" id="ARBA00061012"/>
    </source>
</evidence>
<feature type="active site" description="Proton donor" evidence="9">
    <location>
        <position position="61"/>
    </location>
</feature>
<evidence type="ECO:0000256" key="4">
    <source>
        <dbReference type="ARBA" id="ARBA00022793"/>
    </source>
</evidence>
<dbReference type="GO" id="GO:0044205">
    <property type="term" value="P:'de novo' UMP biosynthetic process"/>
    <property type="evidence" value="ECO:0007669"/>
    <property type="project" value="UniProtKB-UniRule"/>
</dbReference>
<dbReference type="CDD" id="cd04725">
    <property type="entry name" value="OMP_decarboxylase_like"/>
    <property type="match status" value="1"/>
</dbReference>
<dbReference type="SMART" id="SM00934">
    <property type="entry name" value="OMPdecase"/>
    <property type="match status" value="1"/>
</dbReference>
<dbReference type="STRING" id="1121105.GCA_000421665_01416"/>
<comment type="function">
    <text evidence="1 9">Catalyzes the decarboxylation of orotidine 5'-monophosphate (OMP) to uridine 5'-monophosphate (UMP).</text>
</comment>
<keyword evidence="6 9" id="KW-0456">Lyase</keyword>
<dbReference type="RefSeq" id="WP_022796681.1">
    <property type="nucleotide sequence ID" value="NZ_JBQEAI010000004.1"/>
</dbReference>
<dbReference type="HAMAP" id="MF_01200_B">
    <property type="entry name" value="OMPdecase_type1_B"/>
    <property type="match status" value="1"/>
</dbReference>
<reference evidence="14 15" key="1">
    <citation type="journal article" date="2018" name="Nat. Biotechnol.">
        <title>A standardized bacterial taxonomy based on genome phylogeny substantially revises the tree of life.</title>
        <authorList>
            <person name="Parks D.H."/>
            <person name="Chuvochina M."/>
            <person name="Waite D.W."/>
            <person name="Rinke C."/>
            <person name="Skarshewski A."/>
            <person name="Chaumeil P.A."/>
            <person name="Hugenholtz P."/>
        </authorList>
    </citation>
    <scope>NUCLEOTIDE SEQUENCE [LARGE SCALE GENOMIC DNA]</scope>
    <source>
        <strain evidence="14">UBA11306</strain>
    </source>
</reference>
<evidence type="ECO:0000256" key="7">
    <source>
        <dbReference type="ARBA" id="ARBA00049157"/>
    </source>
</evidence>
<dbReference type="InterPro" id="IPR001754">
    <property type="entry name" value="OMPdeCOase_dom"/>
</dbReference>
<organism evidence="14 15">
    <name type="scientific">Bavariicoccus seileri</name>
    <dbReference type="NCBI Taxonomy" id="549685"/>
    <lineage>
        <taxon>Bacteria</taxon>
        <taxon>Bacillati</taxon>
        <taxon>Bacillota</taxon>
        <taxon>Bacilli</taxon>
        <taxon>Lactobacillales</taxon>
        <taxon>Enterococcaceae</taxon>
        <taxon>Bavariicoccus</taxon>
    </lineage>
</organism>
<dbReference type="GO" id="GO:0004590">
    <property type="term" value="F:orotidine-5'-phosphate decarboxylase activity"/>
    <property type="evidence" value="ECO:0007669"/>
    <property type="project" value="UniProtKB-UniRule"/>
</dbReference>
<evidence type="ECO:0000313" key="15">
    <source>
        <dbReference type="Proteomes" id="UP000262195"/>
    </source>
</evidence>
<dbReference type="NCBIfam" id="TIGR01740">
    <property type="entry name" value="pyrF"/>
    <property type="match status" value="1"/>
</dbReference>
<feature type="binding site" evidence="9 11">
    <location>
        <position position="10"/>
    </location>
    <ligand>
        <name>substrate</name>
    </ligand>
</feature>
<dbReference type="UniPathway" id="UPA00070">
    <property type="reaction ID" value="UER00120"/>
</dbReference>
<feature type="active site" description="For OMPdecase activity" evidence="10">
    <location>
        <position position="59"/>
    </location>
</feature>
<proteinExistence type="inferred from homology"/>
<dbReference type="Proteomes" id="UP000262195">
    <property type="component" value="Unassembled WGS sequence"/>
</dbReference>
<dbReference type="EC" id="4.1.1.23" evidence="9"/>
<dbReference type="Gene3D" id="3.20.20.70">
    <property type="entry name" value="Aldolase class I"/>
    <property type="match status" value="1"/>
</dbReference>
<dbReference type="InterPro" id="IPR018089">
    <property type="entry name" value="OMPdecase_AS"/>
</dbReference>
<evidence type="ECO:0000256" key="10">
    <source>
        <dbReference type="PIRSR" id="PIRSR614732-1"/>
    </source>
</evidence>
<feature type="active site" description="For OMPdecase activity" evidence="10">
    <location>
        <position position="64"/>
    </location>
</feature>
<dbReference type="FunFam" id="3.20.20.70:FF:000015">
    <property type="entry name" value="Orotidine 5'-phosphate decarboxylase"/>
    <property type="match status" value="1"/>
</dbReference>
<dbReference type="InterPro" id="IPR013785">
    <property type="entry name" value="Aldolase_TIM"/>
</dbReference>
<comment type="pathway">
    <text evidence="2 9 12">Pyrimidine metabolism; UMP biosynthesis via de novo pathway; UMP from orotate: step 2/2.</text>
</comment>
<evidence type="ECO:0000256" key="3">
    <source>
        <dbReference type="ARBA" id="ARBA00011738"/>
    </source>
</evidence>
<dbReference type="InterPro" id="IPR047596">
    <property type="entry name" value="OMPdecase_bac"/>
</dbReference>